<evidence type="ECO:0000256" key="3">
    <source>
        <dbReference type="ARBA" id="ARBA00023235"/>
    </source>
</evidence>
<accession>A0ABY8C0E0</accession>
<evidence type="ECO:0000313" key="8">
    <source>
        <dbReference type="EMBL" id="WEG09924.1"/>
    </source>
</evidence>
<evidence type="ECO:0000256" key="2">
    <source>
        <dbReference type="ARBA" id="ARBA00023110"/>
    </source>
</evidence>
<dbReference type="Pfam" id="PF00254">
    <property type="entry name" value="FKBP_C"/>
    <property type="match status" value="1"/>
</dbReference>
<dbReference type="InterPro" id="IPR046357">
    <property type="entry name" value="PPIase_dom_sf"/>
</dbReference>
<dbReference type="InterPro" id="IPR001179">
    <property type="entry name" value="PPIase_FKBP_dom"/>
</dbReference>
<keyword evidence="6" id="KW-0732">Signal</keyword>
<dbReference type="PROSITE" id="PS50059">
    <property type="entry name" value="FKBP_PPIASE"/>
    <property type="match status" value="1"/>
</dbReference>
<keyword evidence="9" id="KW-1185">Reference proteome</keyword>
<comment type="similarity">
    <text evidence="5">Belongs to the FKBP-type PPIase family.</text>
</comment>
<evidence type="ECO:0000259" key="7">
    <source>
        <dbReference type="PROSITE" id="PS50059"/>
    </source>
</evidence>
<feature type="domain" description="PPIase FKBP-type" evidence="7">
    <location>
        <begin position="226"/>
        <end position="314"/>
    </location>
</feature>
<dbReference type="GO" id="GO:0003755">
    <property type="term" value="F:peptidyl-prolyl cis-trans isomerase activity"/>
    <property type="evidence" value="ECO:0007669"/>
    <property type="project" value="UniProtKB-EC"/>
</dbReference>
<dbReference type="Proteomes" id="UP001214553">
    <property type="component" value="Chromosome"/>
</dbReference>
<evidence type="ECO:0000256" key="4">
    <source>
        <dbReference type="PROSITE-ProRule" id="PRU00277"/>
    </source>
</evidence>
<keyword evidence="2 4" id="KW-0697">Rotamase</keyword>
<dbReference type="EMBL" id="CP119108">
    <property type="protein sequence ID" value="WEG09924.1"/>
    <property type="molecule type" value="Genomic_DNA"/>
</dbReference>
<name>A0ABY8C0E0_9MICO</name>
<keyword evidence="3 4" id="KW-0413">Isomerase</keyword>
<dbReference type="SUPFAM" id="SSF54534">
    <property type="entry name" value="FKBP-like"/>
    <property type="match status" value="1"/>
</dbReference>
<dbReference type="PROSITE" id="PS51257">
    <property type="entry name" value="PROKAR_LIPOPROTEIN"/>
    <property type="match status" value="1"/>
</dbReference>
<sequence>MRTRPIIALSVAAVVAALSLAGCSAQSEPDASGSPTSTTSPDLCTAQVASGKASAAVKVSGKVGDEAKVSFDKPLDVTALQSTVVTKGDGDKIKSGDFIQFALTEYNAETGEKNGAIGQSEGSLLPQQVSASSTLGQVLGCATVGSRVVATMPGDEDYPSTVDVLDVLKVVPQAAWGTEQTPKAGFPTVKLATDGTPSVTLPSGDMPTAFEKETLKKGDGTKVAKGDAVLVQYYGVSWNTKKTFDKSWGGTPFTVQQVGTGVVDGFSKAIEGETVGSQVVAVLPPSSAYGKGEINDSDLTGQTLVFVIDIIGVKKAS</sequence>
<evidence type="ECO:0000256" key="5">
    <source>
        <dbReference type="RuleBase" id="RU003915"/>
    </source>
</evidence>
<feature type="signal peptide" evidence="6">
    <location>
        <begin position="1"/>
        <end position="27"/>
    </location>
</feature>
<organism evidence="8 9">
    <name type="scientific">Microbacterium horticulturae</name>
    <dbReference type="NCBI Taxonomy" id="3028316"/>
    <lineage>
        <taxon>Bacteria</taxon>
        <taxon>Bacillati</taxon>
        <taxon>Actinomycetota</taxon>
        <taxon>Actinomycetes</taxon>
        <taxon>Micrococcales</taxon>
        <taxon>Microbacteriaceae</taxon>
        <taxon>Microbacterium</taxon>
    </lineage>
</organism>
<dbReference type="RefSeq" id="WP_275279270.1">
    <property type="nucleotide sequence ID" value="NZ_CP119108.1"/>
</dbReference>
<comment type="catalytic activity">
    <reaction evidence="1 4 5">
        <text>[protein]-peptidylproline (omega=180) = [protein]-peptidylproline (omega=0)</text>
        <dbReference type="Rhea" id="RHEA:16237"/>
        <dbReference type="Rhea" id="RHEA-COMP:10747"/>
        <dbReference type="Rhea" id="RHEA-COMP:10748"/>
        <dbReference type="ChEBI" id="CHEBI:83833"/>
        <dbReference type="ChEBI" id="CHEBI:83834"/>
        <dbReference type="EC" id="5.2.1.8"/>
    </reaction>
</comment>
<evidence type="ECO:0000313" key="9">
    <source>
        <dbReference type="Proteomes" id="UP001214553"/>
    </source>
</evidence>
<reference evidence="8 9" key="1">
    <citation type="submission" date="2023-03" db="EMBL/GenBank/DDBJ databases">
        <title>Genome sequence of Microbacterium sp. KACC 23027.</title>
        <authorList>
            <person name="Kim S."/>
            <person name="Heo J."/>
            <person name="Kwon S.-W."/>
        </authorList>
    </citation>
    <scope>NUCLEOTIDE SEQUENCE [LARGE SCALE GENOMIC DNA]</scope>
    <source>
        <strain evidence="8 9">KACC 23027</strain>
    </source>
</reference>
<protein>
    <recommendedName>
        <fullName evidence="5">Peptidyl-prolyl cis-trans isomerase</fullName>
        <ecNumber evidence="5">5.2.1.8</ecNumber>
    </recommendedName>
</protein>
<feature type="chain" id="PRO_5046369450" description="Peptidyl-prolyl cis-trans isomerase" evidence="6">
    <location>
        <begin position="28"/>
        <end position="317"/>
    </location>
</feature>
<evidence type="ECO:0000256" key="1">
    <source>
        <dbReference type="ARBA" id="ARBA00000971"/>
    </source>
</evidence>
<evidence type="ECO:0000256" key="6">
    <source>
        <dbReference type="SAM" id="SignalP"/>
    </source>
</evidence>
<gene>
    <name evidence="8" type="ORF">PU630_05030</name>
</gene>
<proteinExistence type="inferred from homology"/>
<dbReference type="Gene3D" id="3.10.50.40">
    <property type="match status" value="1"/>
</dbReference>
<dbReference type="EC" id="5.2.1.8" evidence="5"/>